<gene>
    <name evidence="2" type="ORF">WKI71_40855</name>
</gene>
<dbReference type="Proteomes" id="UP001376459">
    <property type="component" value="Unassembled WGS sequence"/>
</dbReference>
<evidence type="ECO:0000259" key="1">
    <source>
        <dbReference type="Pfam" id="PF11575"/>
    </source>
</evidence>
<protein>
    <submittedName>
        <fullName evidence="2">(2Fe-2S)-binding protein</fullName>
    </submittedName>
</protein>
<dbReference type="EMBL" id="JBBKAK010000001">
    <property type="protein sequence ID" value="MEJ8672392.1"/>
    <property type="molecule type" value="Genomic_DNA"/>
</dbReference>
<evidence type="ECO:0000313" key="3">
    <source>
        <dbReference type="Proteomes" id="UP001376459"/>
    </source>
</evidence>
<feature type="domain" description="Ferric siderophore reductase C-terminal" evidence="1">
    <location>
        <begin position="1"/>
        <end position="16"/>
    </location>
</feature>
<evidence type="ECO:0000313" key="2">
    <source>
        <dbReference type="EMBL" id="MEJ8672392.1"/>
    </source>
</evidence>
<comment type="caution">
    <text evidence="2">The sequence shown here is derived from an EMBL/GenBank/DDBJ whole genome shotgun (WGS) entry which is preliminary data.</text>
</comment>
<sequence length="28" mass="3290">MYYTIRPDEACGTCPRTCDAERLRRLQA</sequence>
<organism evidence="2 3">
    <name type="scientific">Streptomyces machairae</name>
    <dbReference type="NCBI Taxonomy" id="3134109"/>
    <lineage>
        <taxon>Bacteria</taxon>
        <taxon>Bacillati</taxon>
        <taxon>Actinomycetota</taxon>
        <taxon>Actinomycetes</taxon>
        <taxon>Kitasatosporales</taxon>
        <taxon>Streptomycetaceae</taxon>
        <taxon>Streptomyces</taxon>
    </lineage>
</organism>
<keyword evidence="3" id="KW-1185">Reference proteome</keyword>
<reference evidence="2 3" key="1">
    <citation type="submission" date="2024-03" db="EMBL/GenBank/DDBJ databases">
        <title>Novel Streptomyces species of biotechnological and ecological value are a feature of Machair soil.</title>
        <authorList>
            <person name="Prole J.R."/>
            <person name="Goodfellow M."/>
            <person name="Allenby N."/>
            <person name="Ward A.C."/>
        </authorList>
    </citation>
    <scope>NUCLEOTIDE SEQUENCE [LARGE SCALE GENOMIC DNA]</scope>
    <source>
        <strain evidence="2 3">MS1.AVA.1</strain>
    </source>
</reference>
<name>A0ABU8UU43_9ACTN</name>
<accession>A0ABU8UU43</accession>
<dbReference type="InterPro" id="IPR024726">
    <property type="entry name" value="FhuF_C"/>
</dbReference>
<dbReference type="Pfam" id="PF11575">
    <property type="entry name" value="FhuF_C"/>
    <property type="match status" value="1"/>
</dbReference>
<proteinExistence type="predicted"/>